<dbReference type="AlphaFoldDB" id="A0A914VAB5"/>
<dbReference type="Proteomes" id="UP000887566">
    <property type="component" value="Unplaced"/>
</dbReference>
<keyword evidence="3" id="KW-1185">Reference proteome</keyword>
<keyword evidence="2" id="KW-0812">Transmembrane</keyword>
<dbReference type="PANTHER" id="PTHR38553">
    <property type="entry name" value="PROTEIN CBG19621"/>
    <property type="match status" value="1"/>
</dbReference>
<feature type="transmembrane region" description="Helical" evidence="2">
    <location>
        <begin position="58"/>
        <end position="76"/>
    </location>
</feature>
<feature type="transmembrane region" description="Helical" evidence="2">
    <location>
        <begin position="274"/>
        <end position="295"/>
    </location>
</feature>
<reference evidence="4" key="1">
    <citation type="submission" date="2022-11" db="UniProtKB">
        <authorList>
            <consortium name="WormBaseParasite"/>
        </authorList>
    </citation>
    <scope>IDENTIFICATION</scope>
</reference>
<feature type="compositionally biased region" description="Low complexity" evidence="1">
    <location>
        <begin position="416"/>
        <end position="431"/>
    </location>
</feature>
<organism evidence="3 4">
    <name type="scientific">Plectus sambesii</name>
    <dbReference type="NCBI Taxonomy" id="2011161"/>
    <lineage>
        <taxon>Eukaryota</taxon>
        <taxon>Metazoa</taxon>
        <taxon>Ecdysozoa</taxon>
        <taxon>Nematoda</taxon>
        <taxon>Chromadorea</taxon>
        <taxon>Plectida</taxon>
        <taxon>Plectina</taxon>
        <taxon>Plectoidea</taxon>
        <taxon>Plectidae</taxon>
        <taxon>Plectus</taxon>
    </lineage>
</organism>
<dbReference type="WBParaSite" id="PSAMB.scaffold1724size28385.g14532.t1">
    <property type="protein sequence ID" value="PSAMB.scaffold1724size28385.g14532.t1"/>
    <property type="gene ID" value="PSAMB.scaffold1724size28385.g14532"/>
</dbReference>
<feature type="transmembrane region" description="Helical" evidence="2">
    <location>
        <begin position="230"/>
        <end position="254"/>
    </location>
</feature>
<evidence type="ECO:0000256" key="1">
    <source>
        <dbReference type="SAM" id="MobiDB-lite"/>
    </source>
</evidence>
<feature type="transmembrane region" description="Helical" evidence="2">
    <location>
        <begin position="122"/>
        <end position="143"/>
    </location>
</feature>
<name>A0A914VAB5_9BILA</name>
<keyword evidence="2" id="KW-0472">Membrane</keyword>
<evidence type="ECO:0000313" key="3">
    <source>
        <dbReference type="Proteomes" id="UP000887566"/>
    </source>
</evidence>
<feature type="region of interest" description="Disordered" evidence="1">
    <location>
        <begin position="408"/>
        <end position="443"/>
    </location>
</feature>
<evidence type="ECO:0000313" key="4">
    <source>
        <dbReference type="WBParaSite" id="PSAMB.scaffold1724size28385.g14532.t1"/>
    </source>
</evidence>
<dbReference type="PANTHER" id="PTHR38553:SF1">
    <property type="entry name" value="G PROTEIN-COUPLED RECEPTOR"/>
    <property type="match status" value="1"/>
</dbReference>
<keyword evidence="2" id="KW-1133">Transmembrane helix</keyword>
<feature type="transmembrane region" description="Helical" evidence="2">
    <location>
        <begin position="88"/>
        <end position="110"/>
    </location>
</feature>
<feature type="region of interest" description="Disordered" evidence="1">
    <location>
        <begin position="358"/>
        <end position="387"/>
    </location>
</feature>
<proteinExistence type="predicted"/>
<accession>A0A914VAB5</accession>
<protein>
    <submittedName>
        <fullName evidence="4">Uncharacterized protein</fullName>
    </submittedName>
</protein>
<feature type="transmembrane region" description="Helical" evidence="2">
    <location>
        <begin position="155"/>
        <end position="175"/>
    </location>
</feature>
<feature type="transmembrane region" description="Helical" evidence="2">
    <location>
        <begin position="187"/>
        <end position="210"/>
    </location>
</feature>
<evidence type="ECO:0000256" key="2">
    <source>
        <dbReference type="SAM" id="Phobius"/>
    </source>
</evidence>
<sequence>MINSSGRETVLPEDEFWWSARWTPIVGPPPNGSHENKTIDVLCKNCFTNFDTVACVRATSLCFLAALTALFCLARLGRFHTSPSPPCYHRLILFYVLFFHCLVETIEWVLGWTTQSALALAYMRSLELLIICHFYLTLTCRVMHWTSEVTNRISVLGLTLMYVYFTAFLVLGLVFAFEPWRDCYAPYWIWLSAGNAITVQLIVITFILLVRKINAVSAAENMKKEQKRELFSLVWAFESSVMVDLVYHVGMFMLANDEGGCSGVFNHEQATYSMVKMLYEFMTFLLPIWTVLWVFRHRKQQTFDDNSTLSSRFSYDGSLLNPALQNVVPVRNWRRRYRPLNPGQLLPTTGLGYRRLRSQTVGSSGSGSKRQRSQSGGGSAQNGNGVRRVASAPALPITRRGAVNQNLSSPLYPIPEEGSASSSLQSSGEQSIAAGPLQRTVNC</sequence>